<evidence type="ECO:0000256" key="1">
    <source>
        <dbReference type="SAM" id="MobiDB-lite"/>
    </source>
</evidence>
<evidence type="ECO:0000313" key="3">
    <source>
        <dbReference type="Proteomes" id="UP001163046"/>
    </source>
</evidence>
<sequence length="85" mass="9227">MTVGLTDLLDLAISPQIGPVNFFHLRNLLHTIVDHFGIGEIEAQQAEIQGPQSLRSSSQASSSVDSSDSEEDEGLVERPWASDHV</sequence>
<proteinExistence type="predicted"/>
<organism evidence="2 3">
    <name type="scientific">Desmophyllum pertusum</name>
    <dbReference type="NCBI Taxonomy" id="174260"/>
    <lineage>
        <taxon>Eukaryota</taxon>
        <taxon>Metazoa</taxon>
        <taxon>Cnidaria</taxon>
        <taxon>Anthozoa</taxon>
        <taxon>Hexacorallia</taxon>
        <taxon>Scleractinia</taxon>
        <taxon>Caryophylliina</taxon>
        <taxon>Caryophylliidae</taxon>
        <taxon>Desmophyllum</taxon>
    </lineage>
</organism>
<gene>
    <name evidence="2" type="ORF">OS493_013000</name>
</gene>
<feature type="region of interest" description="Disordered" evidence="1">
    <location>
        <begin position="47"/>
        <end position="85"/>
    </location>
</feature>
<evidence type="ECO:0000313" key="2">
    <source>
        <dbReference type="EMBL" id="KAJ7373407.1"/>
    </source>
</evidence>
<keyword evidence="3" id="KW-1185">Reference proteome</keyword>
<protein>
    <submittedName>
        <fullName evidence="2">Uncharacterized protein</fullName>
    </submittedName>
</protein>
<dbReference type="AlphaFoldDB" id="A0A9X0CRK2"/>
<feature type="compositionally biased region" description="Low complexity" evidence="1">
    <location>
        <begin position="53"/>
        <end position="66"/>
    </location>
</feature>
<dbReference type="EMBL" id="MU826831">
    <property type="protein sequence ID" value="KAJ7373407.1"/>
    <property type="molecule type" value="Genomic_DNA"/>
</dbReference>
<dbReference type="Proteomes" id="UP001163046">
    <property type="component" value="Unassembled WGS sequence"/>
</dbReference>
<accession>A0A9X0CRK2</accession>
<name>A0A9X0CRK2_9CNID</name>
<comment type="caution">
    <text evidence="2">The sequence shown here is derived from an EMBL/GenBank/DDBJ whole genome shotgun (WGS) entry which is preliminary data.</text>
</comment>
<reference evidence="2" key="1">
    <citation type="submission" date="2023-01" db="EMBL/GenBank/DDBJ databases">
        <title>Genome assembly of the deep-sea coral Lophelia pertusa.</title>
        <authorList>
            <person name="Herrera S."/>
            <person name="Cordes E."/>
        </authorList>
    </citation>
    <scope>NUCLEOTIDE SEQUENCE</scope>
    <source>
        <strain evidence="2">USNM1676648</strain>
        <tissue evidence="2">Polyp</tissue>
    </source>
</reference>